<feature type="region of interest" description="Disordered" evidence="1">
    <location>
        <begin position="461"/>
        <end position="480"/>
    </location>
</feature>
<name>A0AA40CV46_9PEZI</name>
<dbReference type="EMBL" id="JAUJDW010000038">
    <property type="protein sequence ID" value="KAK0650239.1"/>
    <property type="molecule type" value="Genomic_DNA"/>
</dbReference>
<evidence type="ECO:0000256" key="2">
    <source>
        <dbReference type="SAM" id="Phobius"/>
    </source>
</evidence>
<evidence type="ECO:0000256" key="1">
    <source>
        <dbReference type="SAM" id="MobiDB-lite"/>
    </source>
</evidence>
<proteinExistence type="predicted"/>
<protein>
    <submittedName>
        <fullName evidence="3">Uncharacterized protein</fullName>
    </submittedName>
</protein>
<feature type="compositionally biased region" description="Gly residues" evidence="1">
    <location>
        <begin position="330"/>
        <end position="348"/>
    </location>
</feature>
<dbReference type="Proteomes" id="UP001175001">
    <property type="component" value="Unassembled WGS sequence"/>
</dbReference>
<feature type="region of interest" description="Disordered" evidence="1">
    <location>
        <begin position="145"/>
        <end position="166"/>
    </location>
</feature>
<feature type="compositionally biased region" description="Gly residues" evidence="1">
    <location>
        <begin position="277"/>
        <end position="286"/>
    </location>
</feature>
<feature type="transmembrane region" description="Helical" evidence="2">
    <location>
        <begin position="727"/>
        <end position="744"/>
    </location>
</feature>
<feature type="region of interest" description="Disordered" evidence="1">
    <location>
        <begin position="272"/>
        <end position="298"/>
    </location>
</feature>
<keyword evidence="2" id="KW-0472">Membrane</keyword>
<accession>A0AA40CV46</accession>
<keyword evidence="2" id="KW-1133">Transmembrane helix</keyword>
<sequence>MQEPPKAMRRSTGNGDATDNDSTEASMHTDKEGNEFTSHNLTANDQYQADRLQELASNTGEFRAAIVFYDQENRAVATEALLDSGSPRNFISGEKARAMRFDFLDYQGEHMVFFGGRTISPKHIVKARWGLLQVPREGNAIEESYRARSDAMSDSGTKGDKSRRAELGTEVNDKIGKGEMSSFAEISKAEDEVDAIERTTYPGLSTGRLDSFVVLEDMGSWDVLIGWDILSKLNVPASGDGNFPIQLRGGASSNSSAQVPMRVEAAHNAMGSSGAFQGRGGYNGRGGYKDSTESFPDIFTEPAEDKTRSYHSSPSLLTFQAPIPTDGEPGFVGPGGYNGRGGYNGHGGYNEAPRSQSRSATPQLLHRTSSPSQSYTSRGGFNGRGGSNEVAEPYNSSHLGVPPIYIHRSLCDDNGSGDEDDGCRMTYTNRIQELKMLNPAQSEVEEHDKIAWQLEKDGLLQDSNADLPDPTKDDTLSQSLSGSTLVSTWKGEDRPYDAASVTDTGPYEAAREEFISLIRKEKRLEDASLGVEEFLRPETFEESFRNMFMDFAARLREEASHPEEKDAARAASINRIYIANCVTEGIFKMTELEPTPGKRDVLEAFLHKYKERSGGYNGVEVFKGEEVDDLDAYGGNELEGPINLLKMEKFIQSSRAWSRMFDNLEGWMQAVKKAKQLDGKTGDVGFNTEVPSLRDTRVQENRTDGTLPFESEVSADVKNAVSRLQVALFWAWAVVSCTALVYFLKLC</sequence>
<feature type="compositionally biased region" description="Polar residues" evidence="1">
    <location>
        <begin position="353"/>
        <end position="376"/>
    </location>
</feature>
<comment type="caution">
    <text evidence="3">The sequence shown here is derived from an EMBL/GenBank/DDBJ whole genome shotgun (WGS) entry which is preliminary data.</text>
</comment>
<keyword evidence="4" id="KW-1185">Reference proteome</keyword>
<organism evidence="3 4">
    <name type="scientific">Lasiodiplodia hormozganensis</name>
    <dbReference type="NCBI Taxonomy" id="869390"/>
    <lineage>
        <taxon>Eukaryota</taxon>
        <taxon>Fungi</taxon>
        <taxon>Dikarya</taxon>
        <taxon>Ascomycota</taxon>
        <taxon>Pezizomycotina</taxon>
        <taxon>Dothideomycetes</taxon>
        <taxon>Dothideomycetes incertae sedis</taxon>
        <taxon>Botryosphaeriales</taxon>
        <taxon>Botryosphaeriaceae</taxon>
        <taxon>Lasiodiplodia</taxon>
    </lineage>
</organism>
<reference evidence="3" key="1">
    <citation type="submission" date="2023-06" db="EMBL/GenBank/DDBJ databases">
        <title>Multi-omics analyses reveal the molecular pathogenesis toolkit of Lasiodiplodia hormozganensis, a cross-kingdom pathogen.</title>
        <authorList>
            <person name="Felix C."/>
            <person name="Meneses R."/>
            <person name="Goncalves M.F.M."/>
            <person name="Tilleman L."/>
            <person name="Duarte A.S."/>
            <person name="Jorrin-Novo J.V."/>
            <person name="Van De Peer Y."/>
            <person name="Deforce D."/>
            <person name="Van Nieuwerburgh F."/>
            <person name="Esteves A.C."/>
            <person name="Alves A."/>
        </authorList>
    </citation>
    <scope>NUCLEOTIDE SEQUENCE</scope>
    <source>
        <strain evidence="3">CBS 339.90</strain>
    </source>
</reference>
<gene>
    <name evidence="3" type="ORF">DIS24_g7014</name>
</gene>
<feature type="region of interest" description="Disordered" evidence="1">
    <location>
        <begin position="1"/>
        <end position="37"/>
    </location>
</feature>
<feature type="region of interest" description="Disordered" evidence="1">
    <location>
        <begin position="321"/>
        <end position="396"/>
    </location>
</feature>
<evidence type="ECO:0000313" key="4">
    <source>
        <dbReference type="Proteomes" id="UP001175001"/>
    </source>
</evidence>
<dbReference type="AlphaFoldDB" id="A0AA40CV46"/>
<keyword evidence="2" id="KW-0812">Transmembrane</keyword>
<evidence type="ECO:0000313" key="3">
    <source>
        <dbReference type="EMBL" id="KAK0650239.1"/>
    </source>
</evidence>